<dbReference type="Pfam" id="PF00211">
    <property type="entry name" value="Guanylate_cyc"/>
    <property type="match status" value="1"/>
</dbReference>
<dbReference type="PANTHER" id="PTHR43081">
    <property type="entry name" value="ADENYLATE CYCLASE, TERMINAL-DIFFERENTIATION SPECIFIC-RELATED"/>
    <property type="match status" value="1"/>
</dbReference>
<dbReference type="InterPro" id="IPR001054">
    <property type="entry name" value="A/G_cyclase"/>
</dbReference>
<comment type="caution">
    <text evidence="3">The sequence shown here is derived from an EMBL/GenBank/DDBJ whole genome shotgun (WGS) entry which is preliminary data.</text>
</comment>
<dbReference type="SUPFAM" id="SSF55073">
    <property type="entry name" value="Nucleotide cyclase"/>
    <property type="match status" value="1"/>
</dbReference>
<name>A0A0N0GPU5_9NEIS</name>
<dbReference type="GO" id="GO:0035556">
    <property type="term" value="P:intracellular signal transduction"/>
    <property type="evidence" value="ECO:0007669"/>
    <property type="project" value="InterPro"/>
</dbReference>
<reference evidence="3 4" key="1">
    <citation type="submission" date="2015-07" db="EMBL/GenBank/DDBJ databases">
        <title>Draft genome sequence of the Amantichitinum ursilacus IGB-41, a new chitin-degrading bacterium.</title>
        <authorList>
            <person name="Kirstahler P."/>
            <person name="Guenther M."/>
            <person name="Grumaz C."/>
            <person name="Rupp S."/>
            <person name="Zibek S."/>
            <person name="Sohn K."/>
        </authorList>
    </citation>
    <scope>NUCLEOTIDE SEQUENCE [LARGE SCALE GENOMIC DNA]</scope>
    <source>
        <strain evidence="3 4">IGB-41</strain>
    </source>
</reference>
<dbReference type="PROSITE" id="PS50125">
    <property type="entry name" value="GUANYLATE_CYCLASE_2"/>
    <property type="match status" value="1"/>
</dbReference>
<sequence length="734" mass="80172">MIKKYGLQLLAGLLTLLVLLAHLVGSLPLPALDRLDAYIYDTRIRLGATSEPDSRVAIIDIDEKSLAALGHWPWRRDVVARLLDQSFNRYKVRALGFDVVFAEEDNSGGLPALQRLATRELKDIPEFKDTLTRIAPQLDGDGRLARALKNRPVALGFYYSNGDDAVNAGALPPPALAADALAPVQGMLLQGAHYGGNLPELQLAAAGGGHFVPQVDADGVIRRVPLLVQIDGQYYPSLALQLVRLAQGNPLLEPVIEAGGGVPQLEALRLGGTRLAVDAHGQATVPYRGPAHSYTYISAVDVVRGRAPRELLSNRIVVVGATAPGLNDLRVTPVGETYPGVEVHANMISALLDGDLPQRPGYLLGGELLLLIVLTPLLTWLLATRTPLMATLTTSILLLALVLSDLALWRFAYVDMPFASTLMLVLVLYVINMAYGYFFVTRRQSQLRELFGQYVVPELVERMSDDPRAYTMAGQSRELSVLFTDVRHFTAISEGMQADELARFMNAFLTTISTVIRSRHLGTIDKYIGDCVMAFWGAPLPDANHAHNAVLAALDIQRAIAAANPEWQEHGWPKLTVGVGVNTGLVTVGDMGSSYRMTYTVMGDAVNLASRVEGLTAHYGVPVIVTETTRQAAPDLVYREIDRVKVKGREDPVTLYEPLGLASDATLQARADQFAQVLRDYRAQRWQIAAAQLELLAAAEPDCGLYRVYLHRIAAWQQLPPAEAWTAIHEFDTK</sequence>
<dbReference type="PATRIC" id="fig|857265.3.peg.1183"/>
<dbReference type="EMBL" id="LAQT01000003">
    <property type="protein sequence ID" value="KPC54134.1"/>
    <property type="molecule type" value="Genomic_DNA"/>
</dbReference>
<keyword evidence="3" id="KW-0456">Lyase</keyword>
<proteinExistence type="predicted"/>
<dbReference type="OrthoDB" id="9802500at2"/>
<dbReference type="GO" id="GO:0009190">
    <property type="term" value="P:cyclic nucleotide biosynthetic process"/>
    <property type="evidence" value="ECO:0007669"/>
    <property type="project" value="InterPro"/>
</dbReference>
<dbReference type="GO" id="GO:0004016">
    <property type="term" value="F:adenylate cyclase activity"/>
    <property type="evidence" value="ECO:0007669"/>
    <property type="project" value="UniProtKB-EC"/>
</dbReference>
<evidence type="ECO:0000313" key="3">
    <source>
        <dbReference type="EMBL" id="KPC54134.1"/>
    </source>
</evidence>
<protein>
    <submittedName>
        <fullName evidence="3">Adenylate cyclase 1</fullName>
        <ecNumber evidence="3">4.6.1.1</ecNumber>
    </submittedName>
</protein>
<gene>
    <name evidence="3" type="primary">cyaA_1</name>
    <name evidence="3" type="ORF">WG78_05775</name>
</gene>
<evidence type="ECO:0000256" key="1">
    <source>
        <dbReference type="SAM" id="Phobius"/>
    </source>
</evidence>
<dbReference type="Gene3D" id="3.30.70.1230">
    <property type="entry name" value="Nucleotide cyclase"/>
    <property type="match status" value="1"/>
</dbReference>
<keyword evidence="1" id="KW-0472">Membrane</keyword>
<evidence type="ECO:0000313" key="4">
    <source>
        <dbReference type="Proteomes" id="UP000037939"/>
    </source>
</evidence>
<keyword evidence="4" id="KW-1185">Reference proteome</keyword>
<dbReference type="Proteomes" id="UP000037939">
    <property type="component" value="Unassembled WGS sequence"/>
</dbReference>
<keyword evidence="1" id="KW-0812">Transmembrane</keyword>
<feature type="transmembrane region" description="Helical" evidence="1">
    <location>
        <begin position="418"/>
        <end position="440"/>
    </location>
</feature>
<dbReference type="RefSeq" id="WP_053936837.1">
    <property type="nucleotide sequence ID" value="NZ_LAQT01000003.1"/>
</dbReference>
<dbReference type="CDD" id="cd07302">
    <property type="entry name" value="CHD"/>
    <property type="match status" value="1"/>
</dbReference>
<feature type="transmembrane region" description="Helical" evidence="1">
    <location>
        <begin position="390"/>
        <end position="412"/>
    </location>
</feature>
<accession>A0A0N0GPU5</accession>
<dbReference type="InterPro" id="IPR007890">
    <property type="entry name" value="CHASE2"/>
</dbReference>
<dbReference type="Pfam" id="PF05226">
    <property type="entry name" value="CHASE2"/>
    <property type="match status" value="1"/>
</dbReference>
<feature type="transmembrane region" description="Helical" evidence="1">
    <location>
        <begin position="362"/>
        <end position="383"/>
    </location>
</feature>
<dbReference type="SMART" id="SM00044">
    <property type="entry name" value="CYCc"/>
    <property type="match status" value="1"/>
</dbReference>
<dbReference type="InterPro" id="IPR050697">
    <property type="entry name" value="Adenylyl/Guanylyl_Cyclase_3/4"/>
</dbReference>
<dbReference type="STRING" id="857265.WG78_05775"/>
<dbReference type="InterPro" id="IPR029787">
    <property type="entry name" value="Nucleotide_cyclase"/>
</dbReference>
<keyword evidence="1" id="KW-1133">Transmembrane helix</keyword>
<organism evidence="3 4">
    <name type="scientific">Amantichitinum ursilacus</name>
    <dbReference type="NCBI Taxonomy" id="857265"/>
    <lineage>
        <taxon>Bacteria</taxon>
        <taxon>Pseudomonadati</taxon>
        <taxon>Pseudomonadota</taxon>
        <taxon>Betaproteobacteria</taxon>
        <taxon>Neisseriales</taxon>
        <taxon>Chitinibacteraceae</taxon>
        <taxon>Amantichitinum</taxon>
    </lineage>
</organism>
<evidence type="ECO:0000259" key="2">
    <source>
        <dbReference type="PROSITE" id="PS50125"/>
    </source>
</evidence>
<dbReference type="EC" id="4.6.1.1" evidence="3"/>
<dbReference type="AlphaFoldDB" id="A0A0N0GPU5"/>
<dbReference type="SMART" id="SM01080">
    <property type="entry name" value="CHASE2"/>
    <property type="match status" value="1"/>
</dbReference>
<dbReference type="PANTHER" id="PTHR43081:SF1">
    <property type="entry name" value="ADENYLATE CYCLASE, TERMINAL-DIFFERENTIATION SPECIFIC"/>
    <property type="match status" value="1"/>
</dbReference>
<feature type="domain" description="Guanylate cyclase" evidence="2">
    <location>
        <begin position="480"/>
        <end position="613"/>
    </location>
</feature>